<evidence type="ECO:0000259" key="8">
    <source>
        <dbReference type="PROSITE" id="PS50011"/>
    </source>
</evidence>
<evidence type="ECO:0008006" key="12">
    <source>
        <dbReference type="Google" id="ProtNLM"/>
    </source>
</evidence>
<evidence type="ECO:0000256" key="7">
    <source>
        <dbReference type="SAM" id="MobiDB-lite"/>
    </source>
</evidence>
<evidence type="ECO:0000256" key="3">
    <source>
        <dbReference type="ARBA" id="ARBA00022741"/>
    </source>
</evidence>
<feature type="domain" description="Protein kinase" evidence="8">
    <location>
        <begin position="45"/>
        <end position="297"/>
    </location>
</feature>
<dbReference type="GO" id="GO:0005524">
    <property type="term" value="F:ATP binding"/>
    <property type="evidence" value="ECO:0007669"/>
    <property type="project" value="UniProtKB-UniRule"/>
</dbReference>
<dbReference type="InterPro" id="IPR011009">
    <property type="entry name" value="Kinase-like_dom_sf"/>
</dbReference>
<evidence type="ECO:0000313" key="10">
    <source>
        <dbReference type="EMBL" id="CAG9312199.1"/>
    </source>
</evidence>
<dbReference type="FunFam" id="3.30.200.20:FF:000003">
    <property type="entry name" value="Non-specific serine/threonine protein kinase"/>
    <property type="match status" value="1"/>
</dbReference>
<dbReference type="FunFam" id="1.10.510.10:FF:000740">
    <property type="entry name" value="SNF1-related protein kinase, putative"/>
    <property type="match status" value="1"/>
</dbReference>
<evidence type="ECO:0000313" key="11">
    <source>
        <dbReference type="Proteomes" id="UP001162131"/>
    </source>
</evidence>
<dbReference type="InterPro" id="IPR000719">
    <property type="entry name" value="Prot_kinase_dom"/>
</dbReference>
<evidence type="ECO:0000256" key="4">
    <source>
        <dbReference type="ARBA" id="ARBA00022777"/>
    </source>
</evidence>
<keyword evidence="1" id="KW-0723">Serine/threonine-protein kinase</keyword>
<dbReference type="Gene3D" id="3.30.310.80">
    <property type="entry name" value="Kinase associated domain 1, KA1"/>
    <property type="match status" value="1"/>
</dbReference>
<feature type="region of interest" description="Disordered" evidence="7">
    <location>
        <begin position="384"/>
        <end position="458"/>
    </location>
</feature>
<dbReference type="Pfam" id="PF00069">
    <property type="entry name" value="Pkinase"/>
    <property type="match status" value="1"/>
</dbReference>
<dbReference type="PROSITE" id="PS50030">
    <property type="entry name" value="UBA"/>
    <property type="match status" value="1"/>
</dbReference>
<dbReference type="AlphaFoldDB" id="A0AAU9IAZ1"/>
<comment type="caution">
    <text evidence="10">The sequence shown here is derived from an EMBL/GenBank/DDBJ whole genome shotgun (WGS) entry which is preliminary data.</text>
</comment>
<dbReference type="PANTHER" id="PTHR24346:SF82">
    <property type="entry name" value="KP78A-RELATED"/>
    <property type="match status" value="1"/>
</dbReference>
<accession>A0AAU9IAZ1</accession>
<dbReference type="InterPro" id="IPR017441">
    <property type="entry name" value="Protein_kinase_ATP_BS"/>
</dbReference>
<gene>
    <name evidence="10" type="ORF">BSTOLATCC_MIC5443</name>
</gene>
<keyword evidence="11" id="KW-1185">Reference proteome</keyword>
<dbReference type="EMBL" id="CAJZBQ010000005">
    <property type="protein sequence ID" value="CAG9312199.1"/>
    <property type="molecule type" value="Genomic_DNA"/>
</dbReference>
<dbReference type="PANTHER" id="PTHR24346">
    <property type="entry name" value="MAP/MICROTUBULE AFFINITY-REGULATING KINASE"/>
    <property type="match status" value="1"/>
</dbReference>
<dbReference type="Proteomes" id="UP001162131">
    <property type="component" value="Unassembled WGS sequence"/>
</dbReference>
<dbReference type="GO" id="GO:0035556">
    <property type="term" value="P:intracellular signal transduction"/>
    <property type="evidence" value="ECO:0007669"/>
    <property type="project" value="TreeGrafter"/>
</dbReference>
<dbReference type="GO" id="GO:0005737">
    <property type="term" value="C:cytoplasm"/>
    <property type="evidence" value="ECO:0007669"/>
    <property type="project" value="TreeGrafter"/>
</dbReference>
<proteinExistence type="predicted"/>
<keyword evidence="2" id="KW-0808">Transferase</keyword>
<keyword evidence="3 6" id="KW-0547">Nucleotide-binding</keyword>
<dbReference type="PROSITE" id="PS50011">
    <property type="entry name" value="PROTEIN_KINASE_DOM"/>
    <property type="match status" value="1"/>
</dbReference>
<dbReference type="CDD" id="cd14003">
    <property type="entry name" value="STKc_AMPK-like"/>
    <property type="match status" value="1"/>
</dbReference>
<dbReference type="PROSITE" id="PS00108">
    <property type="entry name" value="PROTEIN_KINASE_ST"/>
    <property type="match status" value="1"/>
</dbReference>
<feature type="binding site" evidence="6">
    <location>
        <position position="74"/>
    </location>
    <ligand>
        <name>ATP</name>
        <dbReference type="ChEBI" id="CHEBI:30616"/>
    </ligand>
</feature>
<dbReference type="PROSITE" id="PS00107">
    <property type="entry name" value="PROTEIN_KINASE_ATP"/>
    <property type="match status" value="1"/>
</dbReference>
<evidence type="ECO:0000256" key="5">
    <source>
        <dbReference type="ARBA" id="ARBA00022840"/>
    </source>
</evidence>
<evidence type="ECO:0000256" key="1">
    <source>
        <dbReference type="ARBA" id="ARBA00022527"/>
    </source>
</evidence>
<feature type="compositionally biased region" description="Polar residues" evidence="7">
    <location>
        <begin position="434"/>
        <end position="443"/>
    </location>
</feature>
<dbReference type="InterPro" id="IPR008271">
    <property type="entry name" value="Ser/Thr_kinase_AS"/>
</dbReference>
<sequence length="560" mass="63500">MHNKKKWLFTNNSHNLIQICKILCRSNGKDSQFESPGRSRSIGHYILGKTIGQGTFGKVKIGTHILTGEKVAIKILEKAKISDKNDVERVAREIHILKLLRHPNIVQLYEIIETPKLLYLIMEFASGGELFDFIVAHNRVEEYEACVIFQQILAGVEYLHKINIVHRDLKPENLLLDKKNQIKLADFGLSNTYKPGQLLKTACGSPCYAAPEMIAGKRYKGSQVDIWSCGVILYTLVCGYLPFDDKNTTQLYKKILGGDYKCPNFISEPVKDLIGKILNVDPENRYNIDQVKQHPWYRMARQEIPIGIIIGFDRILIDDEMLESLNQFGFNISQARKYIESNKHNNLTTTYYLLLNKHGEGRIKPLQPKIPIPRISIEKVPGNITERSRTPNSDRNSIELKRPNTTRPSIGAHNRKVSQITETRKVTTPKETFKSVSPTSHRPNASPKPSIYSRLQNKENPPKIRPVIKVHKGPFNVSCTSVKSYDDIVKIVGNALEINDVAFKQGNLGNFECEKSKVKFGVEINSVEGYSKLLIVKFVKINNGVGYESVCEEILSSMNL</sequence>
<name>A0AAU9IAZ1_9CILI</name>
<dbReference type="SUPFAM" id="SSF56112">
    <property type="entry name" value="Protein kinase-like (PK-like)"/>
    <property type="match status" value="1"/>
</dbReference>
<evidence type="ECO:0000259" key="9">
    <source>
        <dbReference type="PROSITE" id="PS50030"/>
    </source>
</evidence>
<dbReference type="Gene3D" id="1.10.510.10">
    <property type="entry name" value="Transferase(Phosphotransferase) domain 1"/>
    <property type="match status" value="1"/>
</dbReference>
<evidence type="ECO:0000256" key="6">
    <source>
        <dbReference type="PROSITE-ProRule" id="PRU10141"/>
    </source>
</evidence>
<keyword evidence="5 6" id="KW-0067">ATP-binding</keyword>
<protein>
    <recommendedName>
        <fullName evidence="12">Non-specific serine/threonine protein kinase</fullName>
    </recommendedName>
</protein>
<organism evidence="10 11">
    <name type="scientific">Blepharisma stoltei</name>
    <dbReference type="NCBI Taxonomy" id="1481888"/>
    <lineage>
        <taxon>Eukaryota</taxon>
        <taxon>Sar</taxon>
        <taxon>Alveolata</taxon>
        <taxon>Ciliophora</taxon>
        <taxon>Postciliodesmatophora</taxon>
        <taxon>Heterotrichea</taxon>
        <taxon>Heterotrichida</taxon>
        <taxon>Blepharismidae</taxon>
        <taxon>Blepharisma</taxon>
    </lineage>
</organism>
<dbReference type="CDD" id="cd14335">
    <property type="entry name" value="UBA_SnRK1_plant"/>
    <property type="match status" value="1"/>
</dbReference>
<evidence type="ECO:0000256" key="2">
    <source>
        <dbReference type="ARBA" id="ARBA00022679"/>
    </source>
</evidence>
<feature type="domain" description="UBA" evidence="9">
    <location>
        <begin position="316"/>
        <end position="356"/>
    </location>
</feature>
<dbReference type="InterPro" id="IPR015940">
    <property type="entry name" value="UBA"/>
</dbReference>
<reference evidence="10" key="1">
    <citation type="submission" date="2021-09" db="EMBL/GenBank/DDBJ databases">
        <authorList>
            <consortium name="AG Swart"/>
            <person name="Singh M."/>
            <person name="Singh A."/>
            <person name="Seah K."/>
            <person name="Emmerich C."/>
        </authorList>
    </citation>
    <scope>NUCLEOTIDE SEQUENCE</scope>
    <source>
        <strain evidence="10">ATCC30299</strain>
    </source>
</reference>
<dbReference type="GO" id="GO:0004674">
    <property type="term" value="F:protein serine/threonine kinase activity"/>
    <property type="evidence" value="ECO:0007669"/>
    <property type="project" value="UniProtKB-KW"/>
</dbReference>
<dbReference type="SMART" id="SM00220">
    <property type="entry name" value="S_TKc"/>
    <property type="match status" value="1"/>
</dbReference>
<keyword evidence="4" id="KW-0418">Kinase</keyword>